<keyword evidence="2" id="KW-1185">Reference proteome</keyword>
<dbReference type="RefSeq" id="WP_230576883.1">
    <property type="nucleotide sequence ID" value="NZ_CAKJTI010000046.1"/>
</dbReference>
<reference evidence="1 2" key="1">
    <citation type="submission" date="2021-10" db="EMBL/GenBank/DDBJ databases">
        <authorList>
            <person name="Criscuolo A."/>
        </authorList>
    </citation>
    <scope>NUCLEOTIDE SEQUENCE [LARGE SCALE GENOMIC DNA]</scope>
    <source>
        <strain evidence="2">CIP 111899</strain>
    </source>
</reference>
<evidence type="ECO:0000313" key="1">
    <source>
        <dbReference type="EMBL" id="CAG9614950.1"/>
    </source>
</evidence>
<accession>A0ABN8A5U0</accession>
<protein>
    <recommendedName>
        <fullName evidence="3">DUF3977 domain-containing protein</fullName>
    </recommendedName>
</protein>
<dbReference type="InterPro" id="IPR025009">
    <property type="entry name" value="DUF3977"/>
</dbReference>
<gene>
    <name evidence="1" type="ORF">BACCIP111899_04184</name>
</gene>
<organism evidence="1 2">
    <name type="scientific">Bacillus rhizoplanae</name>
    <dbReference type="NCBI Taxonomy" id="2880966"/>
    <lineage>
        <taxon>Bacteria</taxon>
        <taxon>Bacillati</taxon>
        <taxon>Bacillota</taxon>
        <taxon>Bacilli</taxon>
        <taxon>Bacillales</taxon>
        <taxon>Bacillaceae</taxon>
        <taxon>Bacillus</taxon>
    </lineage>
</organism>
<proteinExistence type="predicted"/>
<sequence>MKYIEVGIGNKWFVRTEIEYEDGTETEQRGIVKPIHFESAYVRCWVGKTCFIIDTKEGFKKTKKNRNEFKFIFGIVSRR</sequence>
<name>A0ABN8A5U0_9BACI</name>
<comment type="caution">
    <text evidence="1">The sequence shown here is derived from an EMBL/GenBank/DDBJ whole genome shotgun (WGS) entry which is preliminary data.</text>
</comment>
<dbReference type="Pfam" id="PF13122">
    <property type="entry name" value="DUF3977"/>
    <property type="match status" value="1"/>
</dbReference>
<dbReference type="EMBL" id="CAKJTI010000046">
    <property type="protein sequence ID" value="CAG9614950.1"/>
    <property type="molecule type" value="Genomic_DNA"/>
</dbReference>
<dbReference type="Proteomes" id="UP000789423">
    <property type="component" value="Unassembled WGS sequence"/>
</dbReference>
<evidence type="ECO:0008006" key="3">
    <source>
        <dbReference type="Google" id="ProtNLM"/>
    </source>
</evidence>
<evidence type="ECO:0000313" key="2">
    <source>
        <dbReference type="Proteomes" id="UP000789423"/>
    </source>
</evidence>